<comment type="similarity">
    <text evidence="1">Belongs to the MlaA family.</text>
</comment>
<gene>
    <name evidence="5" type="primary">mlaA</name>
    <name evidence="5" type="ORF">IMCC3135_29340</name>
</gene>
<dbReference type="PANTHER" id="PTHR30035">
    <property type="entry name" value="LIPOPROTEIN VACJ-RELATED"/>
    <property type="match status" value="1"/>
</dbReference>
<dbReference type="RefSeq" id="WP_088920757.1">
    <property type="nucleotide sequence ID" value="NZ_CP018632.1"/>
</dbReference>
<feature type="signal peptide" evidence="4">
    <location>
        <begin position="1"/>
        <end position="24"/>
    </location>
</feature>
<dbReference type="PRINTS" id="PR01805">
    <property type="entry name" value="VACJLIPOPROT"/>
</dbReference>
<name>A0A2Z2P191_9GAMM</name>
<accession>A0A2Z2P191</accession>
<evidence type="ECO:0000256" key="4">
    <source>
        <dbReference type="SAM" id="SignalP"/>
    </source>
</evidence>
<evidence type="ECO:0000256" key="3">
    <source>
        <dbReference type="SAM" id="MobiDB-lite"/>
    </source>
</evidence>
<dbReference type="AlphaFoldDB" id="A0A2Z2P191"/>
<organism evidence="5 6">
    <name type="scientific">Granulosicoccus antarcticus IMCC3135</name>
    <dbReference type="NCBI Taxonomy" id="1192854"/>
    <lineage>
        <taxon>Bacteria</taxon>
        <taxon>Pseudomonadati</taxon>
        <taxon>Pseudomonadota</taxon>
        <taxon>Gammaproteobacteria</taxon>
        <taxon>Chromatiales</taxon>
        <taxon>Granulosicoccaceae</taxon>
        <taxon>Granulosicoccus</taxon>
    </lineage>
</organism>
<evidence type="ECO:0000313" key="6">
    <source>
        <dbReference type="Proteomes" id="UP000250079"/>
    </source>
</evidence>
<feature type="chain" id="PRO_5016403113" evidence="4">
    <location>
        <begin position="25"/>
        <end position="334"/>
    </location>
</feature>
<dbReference type="Proteomes" id="UP000250079">
    <property type="component" value="Chromosome"/>
</dbReference>
<feature type="region of interest" description="Disordered" evidence="3">
    <location>
        <begin position="299"/>
        <end position="334"/>
    </location>
</feature>
<protein>
    <submittedName>
        <fullName evidence="5">Putative phospholipid-binding lipoprotein MlaA</fullName>
    </submittedName>
</protein>
<sequence length="334" mass="36852">MAKPIPRKLFLLVTLLALYLTGCASNPPTGPVYDPFENANRKIYAFNTAVDNAVLKPVAKGYRFILPDFVEVGVNNFFSNLDDINVIVNGLLQGKFKQAGSDTGRFLYNSTAGILGLIDFSTRAGMVKHNESFGQTLGVWGIGEGPYLMLPFLGPANGRSSTGLVVETFTTNVDPYLTDNSDALIGLTALELIALRARLLAAGQFLDNAIDPYQTLRDFWVQQHRSATWEGTREVRIGSAYDNDDFDDLDQLDELDELDELDRLDAPGGSDELDELDELDRLDALDNATKPDELDELDRLDALDNATKPDELDELDRLDALDKQSQPDELDAVD</sequence>
<keyword evidence="2 4" id="KW-0732">Signal</keyword>
<evidence type="ECO:0000256" key="1">
    <source>
        <dbReference type="ARBA" id="ARBA00010634"/>
    </source>
</evidence>
<dbReference type="KEGG" id="gai:IMCC3135_29340"/>
<dbReference type="GO" id="GO:0016020">
    <property type="term" value="C:membrane"/>
    <property type="evidence" value="ECO:0007669"/>
    <property type="project" value="InterPro"/>
</dbReference>
<dbReference type="OrthoDB" id="9785326at2"/>
<dbReference type="EMBL" id="CP018632">
    <property type="protein sequence ID" value="ASJ75918.1"/>
    <property type="molecule type" value="Genomic_DNA"/>
</dbReference>
<proteinExistence type="inferred from homology"/>
<feature type="compositionally biased region" description="Basic and acidic residues" evidence="3">
    <location>
        <begin position="299"/>
        <end position="326"/>
    </location>
</feature>
<evidence type="ECO:0000313" key="5">
    <source>
        <dbReference type="EMBL" id="ASJ75918.1"/>
    </source>
</evidence>
<dbReference type="PANTHER" id="PTHR30035:SF3">
    <property type="entry name" value="INTERMEMBRANE PHOSPHOLIPID TRANSPORT SYSTEM LIPOPROTEIN MLAA"/>
    <property type="match status" value="1"/>
</dbReference>
<dbReference type="GO" id="GO:0120010">
    <property type="term" value="P:intermembrane phospholipid transfer"/>
    <property type="evidence" value="ECO:0007669"/>
    <property type="project" value="TreeGrafter"/>
</dbReference>
<dbReference type="Pfam" id="PF04333">
    <property type="entry name" value="MlaA"/>
    <property type="match status" value="1"/>
</dbReference>
<keyword evidence="5" id="KW-0449">Lipoprotein</keyword>
<keyword evidence="6" id="KW-1185">Reference proteome</keyword>
<dbReference type="InterPro" id="IPR007428">
    <property type="entry name" value="MlaA"/>
</dbReference>
<evidence type="ECO:0000256" key="2">
    <source>
        <dbReference type="ARBA" id="ARBA00022729"/>
    </source>
</evidence>
<reference evidence="5 6" key="1">
    <citation type="submission" date="2016-12" db="EMBL/GenBank/DDBJ databases">
        <authorList>
            <person name="Song W.-J."/>
            <person name="Kurnit D.M."/>
        </authorList>
    </citation>
    <scope>NUCLEOTIDE SEQUENCE [LARGE SCALE GENOMIC DNA]</scope>
    <source>
        <strain evidence="5 6">IMCC3135</strain>
    </source>
</reference>